<feature type="compositionally biased region" description="Basic and acidic residues" evidence="1">
    <location>
        <begin position="50"/>
        <end position="61"/>
    </location>
</feature>
<gene>
    <name evidence="2" type="ORF">T10_1615</name>
</gene>
<evidence type="ECO:0000256" key="1">
    <source>
        <dbReference type="SAM" id="MobiDB-lite"/>
    </source>
</evidence>
<keyword evidence="3" id="KW-1185">Reference proteome</keyword>
<sequence length="61" mass="6952">MFYATHPEFARDPTVGRDPHFENHCISQLPINCVPPISEQPNTKRGRSLGKIDSDEFKVAR</sequence>
<dbReference type="Proteomes" id="UP000054843">
    <property type="component" value="Unassembled WGS sequence"/>
</dbReference>
<dbReference type="AlphaFoldDB" id="A0A0V1MMH6"/>
<proteinExistence type="predicted"/>
<evidence type="ECO:0000313" key="3">
    <source>
        <dbReference type="Proteomes" id="UP000054843"/>
    </source>
</evidence>
<reference evidence="2 3" key="1">
    <citation type="submission" date="2015-01" db="EMBL/GenBank/DDBJ databases">
        <title>Evolution of Trichinella species and genotypes.</title>
        <authorList>
            <person name="Korhonen P.K."/>
            <person name="Edoardo P."/>
            <person name="Giuseppe L.R."/>
            <person name="Gasser R.B."/>
        </authorList>
    </citation>
    <scope>NUCLEOTIDE SEQUENCE [LARGE SCALE GENOMIC DNA]</scope>
    <source>
        <strain evidence="2">ISS1980</strain>
    </source>
</reference>
<accession>A0A0V1MMH6</accession>
<organism evidence="2 3">
    <name type="scientific">Trichinella papuae</name>
    <dbReference type="NCBI Taxonomy" id="268474"/>
    <lineage>
        <taxon>Eukaryota</taxon>
        <taxon>Metazoa</taxon>
        <taxon>Ecdysozoa</taxon>
        <taxon>Nematoda</taxon>
        <taxon>Enoplea</taxon>
        <taxon>Dorylaimia</taxon>
        <taxon>Trichinellida</taxon>
        <taxon>Trichinellidae</taxon>
        <taxon>Trichinella</taxon>
    </lineage>
</organism>
<protein>
    <submittedName>
        <fullName evidence="2">Uncharacterized protein</fullName>
    </submittedName>
</protein>
<evidence type="ECO:0000313" key="2">
    <source>
        <dbReference type="EMBL" id="KRZ72751.1"/>
    </source>
</evidence>
<dbReference type="EMBL" id="JYDO01000074">
    <property type="protein sequence ID" value="KRZ72751.1"/>
    <property type="molecule type" value="Genomic_DNA"/>
</dbReference>
<name>A0A0V1MMH6_9BILA</name>
<comment type="caution">
    <text evidence="2">The sequence shown here is derived from an EMBL/GenBank/DDBJ whole genome shotgun (WGS) entry which is preliminary data.</text>
</comment>
<feature type="region of interest" description="Disordered" evidence="1">
    <location>
        <begin position="36"/>
        <end position="61"/>
    </location>
</feature>